<keyword evidence="6" id="KW-0269">Exonuclease</keyword>
<dbReference type="PROSITE" id="PS51217">
    <property type="entry name" value="UVRD_HELICASE_CTER"/>
    <property type="match status" value="1"/>
</dbReference>
<keyword evidence="4 14" id="KW-0378">Hydrolase</keyword>
<evidence type="ECO:0000313" key="17">
    <source>
        <dbReference type="EMBL" id="QNN62888.1"/>
    </source>
</evidence>
<evidence type="ECO:0000256" key="8">
    <source>
        <dbReference type="ARBA" id="ARBA00023125"/>
    </source>
</evidence>
<sequence length="1061" mass="114096">MISFDAAQSRVLGLDARRHARIIGAAGTGKTTLLVESYANILENSGWQPADLLVLAPNRLVASRVRTLVEQRVRRVLAGVPVRTASSFAFSLLNSYAAQLGDPPPRLLTGAAHDETISEVVGAYIDAPGESHDSQASRLAPEVLLSAPFRAELRELARVLDDFDIDPVDMRVQLAELSVRARTEIYTRFPDPAISARWDEGLALLTEVGEVLAKTRPGELSASSLLRRGAALIRSGAVSAPMLVLVDDAQELGEGQLALLTACAMRGSAVWVFGDPDTSTGAFQGERTSILAGVHGELARRGWENHAGDDEQVVVLETVFRHGPTIRGFVRDLSERLGVSGGGAQREASSSVAADADAVEFARVASSTEQLGVIAHRMRARRLGIGGGTRQLKWDDMAVVCRSRAEASRVARLLAMHQVPAGVAAGGVVLREHSIVRELVVLLQHALGIRPLDAAAILQLAGGVIGGLDAVAVRRLRGAMLIEERRAARAEQRDALSIDELIYDGFMFPDTGRVPDSAGGRAIRKLGQIARSGARTHTSGGTPREVLWALWEGTKLAERWQRDAVSGRRSTADDANRSLDATLGLFFALQRHEEQNSSQPIEDLLEELLASTVPQDSLAQSSLRDTITVTTPQGLVGREFALVTVLGVQEGAWPNVRAHGSLLGTAALERWLRGGQALPASRRETIHDELRLFLQSCSRATEELLVVAVADDEQYPSPFFAFGEAFETQELPSARLTLRGVTAEKRRQVVTNPDGVDAVASLTELALAAVPGAHPDDWYGVLPASSDIPLFAGASGDTAQSIPVSPSQLERAEECALDWVIAALGGGSGNVQASLGTLVHHALETAENTDAEALLETINAEWKKLPFQAEWESERMQRLAQQMAQGLSEYLRAFEVSDRQLLGRESRFSVQIGNAQLRGVADRIEARPTPEGIEVQVVDLKTGKTAVSGPAAEEHVQLQAYQLGASLGALEVETQGSDEAQLQTSAKLLYVHPDSANGKGFVERKQAELTQERKAALMQRVSDVAEVMAASNFTARIEHHCSDPHKPGNCRLHIIQAVSHA</sequence>
<name>A0A7G9S4W3_9MICO</name>
<dbReference type="InterPro" id="IPR011604">
    <property type="entry name" value="PDDEXK-like_dom_sf"/>
</dbReference>
<dbReference type="GO" id="GO:0004527">
    <property type="term" value="F:exonuclease activity"/>
    <property type="evidence" value="ECO:0007669"/>
    <property type="project" value="UniProtKB-KW"/>
</dbReference>
<dbReference type="PANTHER" id="PTHR11070">
    <property type="entry name" value="UVRD / RECB / PCRA DNA HELICASE FAMILY MEMBER"/>
    <property type="match status" value="1"/>
</dbReference>
<keyword evidence="10" id="KW-0413">Isomerase</keyword>
<dbReference type="EMBL" id="CP060716">
    <property type="protein sequence ID" value="QNN62888.1"/>
    <property type="molecule type" value="Genomic_DNA"/>
</dbReference>
<organism evidence="17 18">
    <name type="scientific">Leucobacter denitrificans</name>
    <dbReference type="NCBI Taxonomy" id="683042"/>
    <lineage>
        <taxon>Bacteria</taxon>
        <taxon>Bacillati</taxon>
        <taxon>Actinomycetota</taxon>
        <taxon>Actinomycetes</taxon>
        <taxon>Micrococcales</taxon>
        <taxon>Microbacteriaceae</taxon>
        <taxon>Leucobacter</taxon>
    </lineage>
</organism>
<evidence type="ECO:0000256" key="14">
    <source>
        <dbReference type="PROSITE-ProRule" id="PRU00560"/>
    </source>
</evidence>
<dbReference type="KEGG" id="ldn:H9L06_00360"/>
<dbReference type="Pfam" id="PF00580">
    <property type="entry name" value="UvrD-helicase"/>
    <property type="match status" value="1"/>
</dbReference>
<dbReference type="Gene3D" id="1.10.486.10">
    <property type="entry name" value="PCRA, domain 4"/>
    <property type="match status" value="1"/>
</dbReference>
<dbReference type="InterPro" id="IPR014016">
    <property type="entry name" value="UvrD-like_ATP-bd"/>
</dbReference>
<evidence type="ECO:0000259" key="16">
    <source>
        <dbReference type="PROSITE" id="PS51217"/>
    </source>
</evidence>
<feature type="binding site" evidence="14">
    <location>
        <begin position="24"/>
        <end position="31"/>
    </location>
    <ligand>
        <name>ATP</name>
        <dbReference type="ChEBI" id="CHEBI:30616"/>
    </ligand>
</feature>
<evidence type="ECO:0000256" key="3">
    <source>
        <dbReference type="ARBA" id="ARBA00022763"/>
    </source>
</evidence>
<keyword evidence="18" id="KW-1185">Reference proteome</keyword>
<keyword evidence="5 14" id="KW-0347">Helicase</keyword>
<dbReference type="InterPro" id="IPR027417">
    <property type="entry name" value="P-loop_NTPase"/>
</dbReference>
<dbReference type="Pfam" id="PF12705">
    <property type="entry name" value="PDDEXK_1"/>
    <property type="match status" value="1"/>
</dbReference>
<dbReference type="AlphaFoldDB" id="A0A7G9S4W3"/>
<comment type="catalytic activity">
    <reaction evidence="11">
        <text>Couples ATP hydrolysis with the unwinding of duplex DNA by translocating in the 3'-5' direction.</text>
        <dbReference type="EC" id="5.6.2.4"/>
    </reaction>
</comment>
<evidence type="ECO:0000256" key="13">
    <source>
        <dbReference type="ARBA" id="ARBA00048988"/>
    </source>
</evidence>
<protein>
    <recommendedName>
        <fullName evidence="12">DNA 3'-5' helicase</fullName>
        <ecNumber evidence="12">5.6.2.4</ecNumber>
    </recommendedName>
</protein>
<evidence type="ECO:0000256" key="4">
    <source>
        <dbReference type="ARBA" id="ARBA00022801"/>
    </source>
</evidence>
<evidence type="ECO:0000259" key="15">
    <source>
        <dbReference type="PROSITE" id="PS51198"/>
    </source>
</evidence>
<dbReference type="Gene3D" id="3.40.50.300">
    <property type="entry name" value="P-loop containing nucleotide triphosphate hydrolases"/>
    <property type="match status" value="2"/>
</dbReference>
<keyword evidence="1" id="KW-0540">Nuclease</keyword>
<keyword evidence="2 14" id="KW-0547">Nucleotide-binding</keyword>
<evidence type="ECO:0000256" key="7">
    <source>
        <dbReference type="ARBA" id="ARBA00022840"/>
    </source>
</evidence>
<dbReference type="PANTHER" id="PTHR11070:SF59">
    <property type="entry name" value="DNA 3'-5' HELICASE"/>
    <property type="match status" value="1"/>
</dbReference>
<dbReference type="GO" id="GO:0005829">
    <property type="term" value="C:cytosol"/>
    <property type="evidence" value="ECO:0007669"/>
    <property type="project" value="TreeGrafter"/>
</dbReference>
<dbReference type="Gene3D" id="3.90.320.10">
    <property type="match status" value="1"/>
</dbReference>
<dbReference type="EC" id="5.6.2.4" evidence="12"/>
<keyword evidence="3" id="KW-0227">DNA damage</keyword>
<dbReference type="InterPro" id="IPR038726">
    <property type="entry name" value="PDDEXK_AddAB-type"/>
</dbReference>
<comment type="catalytic activity">
    <reaction evidence="13">
        <text>ATP + H2O = ADP + phosphate + H(+)</text>
        <dbReference type="Rhea" id="RHEA:13065"/>
        <dbReference type="ChEBI" id="CHEBI:15377"/>
        <dbReference type="ChEBI" id="CHEBI:15378"/>
        <dbReference type="ChEBI" id="CHEBI:30616"/>
        <dbReference type="ChEBI" id="CHEBI:43474"/>
        <dbReference type="ChEBI" id="CHEBI:456216"/>
        <dbReference type="EC" id="5.6.2.4"/>
    </reaction>
</comment>
<evidence type="ECO:0000256" key="10">
    <source>
        <dbReference type="ARBA" id="ARBA00023235"/>
    </source>
</evidence>
<dbReference type="PROSITE" id="PS51198">
    <property type="entry name" value="UVRD_HELICASE_ATP_BIND"/>
    <property type="match status" value="1"/>
</dbReference>
<feature type="domain" description="UvrD-like helicase C-terminal" evidence="16">
    <location>
        <begin position="328"/>
        <end position="637"/>
    </location>
</feature>
<keyword evidence="8" id="KW-0238">DNA-binding</keyword>
<dbReference type="GO" id="GO:0003677">
    <property type="term" value="F:DNA binding"/>
    <property type="evidence" value="ECO:0007669"/>
    <property type="project" value="UniProtKB-KW"/>
</dbReference>
<dbReference type="SUPFAM" id="SSF52540">
    <property type="entry name" value="P-loop containing nucleoside triphosphate hydrolases"/>
    <property type="match status" value="1"/>
</dbReference>
<proteinExistence type="predicted"/>
<reference evidence="17 18" key="1">
    <citation type="submission" date="2020-08" db="EMBL/GenBank/DDBJ databases">
        <title>Genome sequence of Leucobacter denitrificans KACC 14055T.</title>
        <authorList>
            <person name="Hyun D.-W."/>
            <person name="Bae J.-W."/>
        </authorList>
    </citation>
    <scope>NUCLEOTIDE SEQUENCE [LARGE SCALE GENOMIC DNA]</scope>
    <source>
        <strain evidence="17 18">KACC 14055</strain>
    </source>
</reference>
<dbReference type="RefSeq" id="WP_187555358.1">
    <property type="nucleotide sequence ID" value="NZ_CP060716.1"/>
</dbReference>
<feature type="domain" description="UvrD-like helicase ATP-binding" evidence="15">
    <location>
        <begin position="3"/>
        <end position="323"/>
    </location>
</feature>
<evidence type="ECO:0000313" key="18">
    <source>
        <dbReference type="Proteomes" id="UP000515934"/>
    </source>
</evidence>
<evidence type="ECO:0000256" key="1">
    <source>
        <dbReference type="ARBA" id="ARBA00022722"/>
    </source>
</evidence>
<evidence type="ECO:0000256" key="2">
    <source>
        <dbReference type="ARBA" id="ARBA00022741"/>
    </source>
</evidence>
<gene>
    <name evidence="17" type="ORF">H9L06_00360</name>
</gene>
<dbReference type="InterPro" id="IPR014017">
    <property type="entry name" value="DNA_helicase_UvrD-like_C"/>
</dbReference>
<evidence type="ECO:0000256" key="11">
    <source>
        <dbReference type="ARBA" id="ARBA00034617"/>
    </source>
</evidence>
<dbReference type="GO" id="GO:0005524">
    <property type="term" value="F:ATP binding"/>
    <property type="evidence" value="ECO:0007669"/>
    <property type="project" value="UniProtKB-UniRule"/>
</dbReference>
<evidence type="ECO:0000256" key="6">
    <source>
        <dbReference type="ARBA" id="ARBA00022839"/>
    </source>
</evidence>
<dbReference type="InterPro" id="IPR000212">
    <property type="entry name" value="DNA_helicase_UvrD/REP"/>
</dbReference>
<accession>A0A7G9S4W3</accession>
<keyword evidence="7 14" id="KW-0067">ATP-binding</keyword>
<dbReference type="GO" id="GO:0033202">
    <property type="term" value="C:DNA helicase complex"/>
    <property type="evidence" value="ECO:0007669"/>
    <property type="project" value="TreeGrafter"/>
</dbReference>
<evidence type="ECO:0000256" key="9">
    <source>
        <dbReference type="ARBA" id="ARBA00023204"/>
    </source>
</evidence>
<dbReference type="GO" id="GO:0043138">
    <property type="term" value="F:3'-5' DNA helicase activity"/>
    <property type="evidence" value="ECO:0007669"/>
    <property type="project" value="UniProtKB-EC"/>
</dbReference>
<dbReference type="GO" id="GO:0000725">
    <property type="term" value="P:recombinational repair"/>
    <property type="evidence" value="ECO:0007669"/>
    <property type="project" value="TreeGrafter"/>
</dbReference>
<evidence type="ECO:0000256" key="12">
    <source>
        <dbReference type="ARBA" id="ARBA00034808"/>
    </source>
</evidence>
<evidence type="ECO:0000256" key="5">
    <source>
        <dbReference type="ARBA" id="ARBA00022806"/>
    </source>
</evidence>
<keyword evidence="9" id="KW-0234">DNA repair</keyword>
<dbReference type="Proteomes" id="UP000515934">
    <property type="component" value="Chromosome"/>
</dbReference>